<dbReference type="InterPro" id="IPR044878">
    <property type="entry name" value="UbiA_sf"/>
</dbReference>
<evidence type="ECO:0000256" key="1">
    <source>
        <dbReference type="ARBA" id="ARBA00004508"/>
    </source>
</evidence>
<keyword evidence="6 8" id="KW-0472">Membrane</keyword>
<dbReference type="Pfam" id="PF01040">
    <property type="entry name" value="UbiA"/>
    <property type="match status" value="1"/>
</dbReference>
<dbReference type="Gene3D" id="1.10.357.140">
    <property type="entry name" value="UbiA prenyltransferase"/>
    <property type="match status" value="1"/>
</dbReference>
<keyword evidence="4 8" id="KW-0812">Transmembrane</keyword>
<feature type="transmembrane region" description="Helical" evidence="8">
    <location>
        <begin position="291"/>
        <end position="311"/>
    </location>
</feature>
<feature type="transmembrane region" description="Helical" evidence="8">
    <location>
        <begin position="156"/>
        <end position="173"/>
    </location>
</feature>
<dbReference type="AlphaFoldDB" id="A0AB40CQM7"/>
<evidence type="ECO:0000256" key="5">
    <source>
        <dbReference type="ARBA" id="ARBA00022989"/>
    </source>
</evidence>
<comment type="similarity">
    <text evidence="2">Belongs to the UbiA prenyltransferase family.</text>
</comment>
<comment type="pathway">
    <text evidence="7">Cofactor biosynthesis; tocopherol biosynthesis.</text>
</comment>
<sequence length="344" mass="38552">MVVNKLKHKKRARTLRSCCVSAAFEHAHESESNANDSKKLWISLSKKLNAFYLFIRPHTILGTIVGITSVSLLPLESVADFSLTFLIGLIKALVPALLMNIYVVGLNQIFDVEIDKINKPNLPLASGEFSMSKGVLIVVACGILSFAIGWKSRSPPVLFALCISFLLGSVYSIDLPFLRWKRYAFLAASCILCVRAILVQIAFFLHMQRYVLGKPVVLTKSVLFATAFMCFFSVVIALFKDIPDIDGDRDFGIQSFTVRLGQERVFWLCIKLLLTAYLAAMFVGASSSNMYKKFVTVIGHGLLASVLWFNACSLDLKKKSSITSFYMLIWKLFYAEYFLIPFVQ</sequence>
<name>A0AB40CQM7_DIOCR</name>
<dbReference type="RefSeq" id="XP_039142387.1">
    <property type="nucleotide sequence ID" value="XM_039286453.1"/>
</dbReference>
<dbReference type="GO" id="GO:0004659">
    <property type="term" value="F:prenyltransferase activity"/>
    <property type="evidence" value="ECO:0007669"/>
    <property type="project" value="InterPro"/>
</dbReference>
<evidence type="ECO:0000256" key="3">
    <source>
        <dbReference type="ARBA" id="ARBA00022679"/>
    </source>
</evidence>
<feature type="transmembrane region" description="Helical" evidence="8">
    <location>
        <begin position="85"/>
        <end position="110"/>
    </location>
</feature>
<evidence type="ECO:0000256" key="4">
    <source>
        <dbReference type="ARBA" id="ARBA00022692"/>
    </source>
</evidence>
<keyword evidence="9" id="KW-1185">Reference proteome</keyword>
<dbReference type="Proteomes" id="UP001515500">
    <property type="component" value="Chromosome 16"/>
</dbReference>
<evidence type="ECO:0000256" key="2">
    <source>
        <dbReference type="ARBA" id="ARBA00005985"/>
    </source>
</evidence>
<protein>
    <submittedName>
        <fullName evidence="10">Homogentisate geranylgeranyltransferase-like</fullName>
    </submittedName>
</protein>
<accession>A0AB40CQM7</accession>
<reference evidence="10" key="1">
    <citation type="submission" date="2025-08" db="UniProtKB">
        <authorList>
            <consortium name="RefSeq"/>
        </authorList>
    </citation>
    <scope>IDENTIFICATION</scope>
</reference>
<feature type="transmembrane region" description="Helical" evidence="8">
    <location>
        <begin position="323"/>
        <end position="343"/>
    </location>
</feature>
<dbReference type="InterPro" id="IPR044502">
    <property type="entry name" value="AtHST-like"/>
</dbReference>
<dbReference type="Gene3D" id="1.20.120.1780">
    <property type="entry name" value="UbiA prenyltransferase"/>
    <property type="match status" value="1"/>
</dbReference>
<feature type="transmembrane region" description="Helical" evidence="8">
    <location>
        <begin position="265"/>
        <end position="285"/>
    </location>
</feature>
<dbReference type="NCBIfam" id="NF009525">
    <property type="entry name" value="PRK12887.1"/>
    <property type="match status" value="1"/>
</dbReference>
<dbReference type="FunFam" id="1.10.357.140:FF:000011">
    <property type="entry name" value="Homogentisate phytyltransferase 1"/>
    <property type="match status" value="1"/>
</dbReference>
<dbReference type="PANTHER" id="PTHR43009:SF7">
    <property type="entry name" value="HOMOGENTISATE GERANYLGERANYLTRANSFERASE, CHLOROPLASTIC"/>
    <property type="match status" value="1"/>
</dbReference>
<evidence type="ECO:0000256" key="7">
    <source>
        <dbReference type="ARBA" id="ARBA00024015"/>
    </source>
</evidence>
<feature type="transmembrane region" description="Helical" evidence="8">
    <location>
        <begin position="131"/>
        <end position="150"/>
    </location>
</feature>
<evidence type="ECO:0000256" key="8">
    <source>
        <dbReference type="SAM" id="Phobius"/>
    </source>
</evidence>
<dbReference type="PANTHER" id="PTHR43009">
    <property type="entry name" value="HOMOGENTISATE SOLANESYLTRANSFERASE, CHLOROPLASTIC"/>
    <property type="match status" value="1"/>
</dbReference>
<feature type="transmembrane region" description="Helical" evidence="8">
    <location>
        <begin position="217"/>
        <end position="239"/>
    </location>
</feature>
<dbReference type="InterPro" id="IPR000537">
    <property type="entry name" value="UbiA_prenyltransferase"/>
</dbReference>
<keyword evidence="5 8" id="KW-1133">Transmembrane helix</keyword>
<dbReference type="GeneID" id="120279528"/>
<dbReference type="GO" id="GO:0016020">
    <property type="term" value="C:membrane"/>
    <property type="evidence" value="ECO:0007669"/>
    <property type="project" value="UniProtKB-SubCell"/>
</dbReference>
<evidence type="ECO:0000256" key="6">
    <source>
        <dbReference type="ARBA" id="ARBA00023136"/>
    </source>
</evidence>
<keyword evidence="3" id="KW-0808">Transferase</keyword>
<proteinExistence type="inferred from homology"/>
<gene>
    <name evidence="10" type="primary">LOC120279528</name>
</gene>
<evidence type="ECO:0000313" key="9">
    <source>
        <dbReference type="Proteomes" id="UP001515500"/>
    </source>
</evidence>
<evidence type="ECO:0000313" key="10">
    <source>
        <dbReference type="RefSeq" id="XP_039142387.1"/>
    </source>
</evidence>
<comment type="subcellular location">
    <subcellularLocation>
        <location evidence="1">Plastid</location>
        <location evidence="1">Chloroplast membrane</location>
        <topology evidence="1">Multi-pass membrane protein</topology>
    </subcellularLocation>
</comment>
<feature type="transmembrane region" description="Helical" evidence="8">
    <location>
        <begin position="50"/>
        <end position="73"/>
    </location>
</feature>
<dbReference type="CDD" id="cd13960">
    <property type="entry name" value="PT_UbiA_HPT1"/>
    <property type="match status" value="1"/>
</dbReference>
<feature type="transmembrane region" description="Helical" evidence="8">
    <location>
        <begin position="185"/>
        <end position="205"/>
    </location>
</feature>
<organism evidence="9 10">
    <name type="scientific">Dioscorea cayennensis subsp. rotundata</name>
    <name type="common">White Guinea yam</name>
    <name type="synonym">Dioscorea rotundata</name>
    <dbReference type="NCBI Taxonomy" id="55577"/>
    <lineage>
        <taxon>Eukaryota</taxon>
        <taxon>Viridiplantae</taxon>
        <taxon>Streptophyta</taxon>
        <taxon>Embryophyta</taxon>
        <taxon>Tracheophyta</taxon>
        <taxon>Spermatophyta</taxon>
        <taxon>Magnoliopsida</taxon>
        <taxon>Liliopsida</taxon>
        <taxon>Dioscoreales</taxon>
        <taxon>Dioscoreaceae</taxon>
        <taxon>Dioscorea</taxon>
    </lineage>
</organism>